<dbReference type="SUPFAM" id="SSF58104">
    <property type="entry name" value="Methyl-accepting chemotaxis protein (MCP) signaling domain"/>
    <property type="match status" value="1"/>
</dbReference>
<dbReference type="EMBL" id="LZYE01000074">
    <property type="protein sequence ID" value="OFC37592.1"/>
    <property type="molecule type" value="Genomic_DNA"/>
</dbReference>
<dbReference type="AlphaFoldDB" id="A0A1E7YPF9"/>
<proteinExistence type="predicted"/>
<dbReference type="PROSITE" id="PS50111">
    <property type="entry name" value="CHEMOTAXIS_TRANSDUC_2"/>
    <property type="match status" value="1"/>
</dbReference>
<evidence type="ECO:0000256" key="2">
    <source>
        <dbReference type="PROSITE-ProRule" id="PRU00284"/>
    </source>
</evidence>
<dbReference type="Gene3D" id="1.10.287.950">
    <property type="entry name" value="Methyl-accepting chemotaxis protein"/>
    <property type="match status" value="1"/>
</dbReference>
<name>A0A1E7YPF9_9PROT</name>
<dbReference type="PANTHER" id="PTHR32089:SF112">
    <property type="entry name" value="LYSOZYME-LIKE PROTEIN-RELATED"/>
    <property type="match status" value="1"/>
</dbReference>
<dbReference type="GO" id="GO:0007165">
    <property type="term" value="P:signal transduction"/>
    <property type="evidence" value="ECO:0007669"/>
    <property type="project" value="UniProtKB-KW"/>
</dbReference>
<protein>
    <recommendedName>
        <fullName evidence="3">Methyl-accepting transducer domain-containing protein</fullName>
    </recommendedName>
</protein>
<sequence>MDDNSTNSNTMEDMLGKLEGSLQLAREALQQVGASNAYLSEMIGEMDLVEQAIRRLDELVHSFLARIRSITTLTASVREISAQTNLLALNAAIEAARAGEQGRGFAVVADEVKKLAERSNKAAREIEGIAQGVADMDSEVQAGIADGFQHLAQEQAALEAVVDVLGNANAAARATEKNLTALLSGLNV</sequence>
<dbReference type="SMART" id="SM00283">
    <property type="entry name" value="MA"/>
    <property type="match status" value="1"/>
</dbReference>
<gene>
    <name evidence="4" type="ORF">BAE27_03885</name>
</gene>
<dbReference type="Proteomes" id="UP000175616">
    <property type="component" value="Unassembled WGS sequence"/>
</dbReference>
<reference evidence="4 5" key="1">
    <citation type="submission" date="2016-06" db="EMBL/GenBank/DDBJ databases">
        <title>Gene turnover analysis identifies the evolutionary adaptation of the extremophile Acidithiobacillus caldus.</title>
        <authorList>
            <person name="Zhang X."/>
        </authorList>
    </citation>
    <scope>NUCLEOTIDE SEQUENCE [LARGE SCALE GENOMIC DNA]</scope>
    <source>
        <strain evidence="4 5">DX</strain>
    </source>
</reference>
<evidence type="ECO:0000313" key="4">
    <source>
        <dbReference type="EMBL" id="OFC37592.1"/>
    </source>
</evidence>
<evidence type="ECO:0000313" key="5">
    <source>
        <dbReference type="Proteomes" id="UP000175616"/>
    </source>
</evidence>
<dbReference type="GO" id="GO:0016020">
    <property type="term" value="C:membrane"/>
    <property type="evidence" value="ECO:0007669"/>
    <property type="project" value="InterPro"/>
</dbReference>
<evidence type="ECO:0000259" key="3">
    <source>
        <dbReference type="PROSITE" id="PS50111"/>
    </source>
</evidence>
<feature type="domain" description="Methyl-accepting transducer" evidence="3">
    <location>
        <begin position="1"/>
        <end position="188"/>
    </location>
</feature>
<organism evidence="4 5">
    <name type="scientific">Acidithiobacillus caldus</name>
    <dbReference type="NCBI Taxonomy" id="33059"/>
    <lineage>
        <taxon>Bacteria</taxon>
        <taxon>Pseudomonadati</taxon>
        <taxon>Pseudomonadota</taxon>
        <taxon>Acidithiobacillia</taxon>
        <taxon>Acidithiobacillales</taxon>
        <taxon>Acidithiobacillaceae</taxon>
        <taxon>Acidithiobacillus</taxon>
    </lineage>
</organism>
<accession>A0A1E7YPF9</accession>
<dbReference type="PANTHER" id="PTHR32089">
    <property type="entry name" value="METHYL-ACCEPTING CHEMOTAXIS PROTEIN MCPB"/>
    <property type="match status" value="1"/>
</dbReference>
<comment type="caution">
    <text evidence="4">The sequence shown here is derived from an EMBL/GenBank/DDBJ whole genome shotgun (WGS) entry which is preliminary data.</text>
</comment>
<dbReference type="InterPro" id="IPR004089">
    <property type="entry name" value="MCPsignal_dom"/>
</dbReference>
<dbReference type="Pfam" id="PF00015">
    <property type="entry name" value="MCPsignal"/>
    <property type="match status" value="1"/>
</dbReference>
<keyword evidence="1 2" id="KW-0807">Transducer</keyword>
<evidence type="ECO:0000256" key="1">
    <source>
        <dbReference type="ARBA" id="ARBA00023224"/>
    </source>
</evidence>